<sequence length="290" mass="31771">MSAASTTVVIATRDRAPELERTLRELTALRPPPPIVVVDNGSSDGTAARAAAFPGVRVVRLPRNIGVAARNLGVAVARTPYVAFSDDDSWWAEGALAEAERILDTHDDVGLVAAKTLVGEEEREDPVVPMMAASPLGRPEGLPGPAVLGFLACSAIVRRTAYLQAAGFHPLLHFGAEERLLSYDLAARGWWLCYAEAVRAHHHPSSVRPSSSWRERAELRNRMLITVMRRPVRRCLAEVFRTLARAPREPRVLGALAGVVRRLPWALADRRRLPASVERRIRVLEHAHGG</sequence>
<evidence type="ECO:0000256" key="3">
    <source>
        <dbReference type="ARBA" id="ARBA00022679"/>
    </source>
</evidence>
<dbReference type="SUPFAM" id="SSF53448">
    <property type="entry name" value="Nucleotide-diphospho-sugar transferases"/>
    <property type="match status" value="1"/>
</dbReference>
<evidence type="ECO:0000256" key="1">
    <source>
        <dbReference type="ARBA" id="ARBA00006739"/>
    </source>
</evidence>
<dbReference type="GO" id="GO:0016757">
    <property type="term" value="F:glycosyltransferase activity"/>
    <property type="evidence" value="ECO:0007669"/>
    <property type="project" value="UniProtKB-KW"/>
</dbReference>
<feature type="domain" description="Glycosyltransferase 2-like" evidence="4">
    <location>
        <begin position="7"/>
        <end position="130"/>
    </location>
</feature>
<evidence type="ECO:0000313" key="6">
    <source>
        <dbReference type="Proteomes" id="UP000028492"/>
    </source>
</evidence>
<dbReference type="Pfam" id="PF00535">
    <property type="entry name" value="Glycos_transf_2"/>
    <property type="match status" value="1"/>
</dbReference>
<keyword evidence="6" id="KW-1185">Reference proteome</keyword>
<evidence type="ECO:0000313" key="5">
    <source>
        <dbReference type="EMBL" id="AIG77532.1"/>
    </source>
</evidence>
<dbReference type="InterPro" id="IPR001173">
    <property type="entry name" value="Glyco_trans_2-like"/>
</dbReference>
<dbReference type="STRING" id="208439.AJAP_23400"/>
<comment type="similarity">
    <text evidence="1">Belongs to the glycosyltransferase 2 family.</text>
</comment>
<dbReference type="Gene3D" id="3.90.550.10">
    <property type="entry name" value="Spore Coat Polysaccharide Biosynthesis Protein SpsA, Chain A"/>
    <property type="match status" value="1"/>
</dbReference>
<dbReference type="PANTHER" id="PTHR43685">
    <property type="entry name" value="GLYCOSYLTRANSFERASE"/>
    <property type="match status" value="1"/>
</dbReference>
<dbReference type="EMBL" id="CP008953">
    <property type="protein sequence ID" value="AIG77532.1"/>
    <property type="molecule type" value="Genomic_DNA"/>
</dbReference>
<dbReference type="InterPro" id="IPR050834">
    <property type="entry name" value="Glycosyltransf_2"/>
</dbReference>
<proteinExistence type="inferred from homology"/>
<gene>
    <name evidence="5" type="ORF">AJAP_23400</name>
</gene>
<dbReference type="RefSeq" id="WP_038515176.1">
    <property type="nucleotide sequence ID" value="NZ_CP008953.1"/>
</dbReference>
<dbReference type="HOGENOM" id="CLU_060110_0_0_11"/>
<accession>A0A075UTL8</accession>
<dbReference type="InterPro" id="IPR029044">
    <property type="entry name" value="Nucleotide-diphossugar_trans"/>
</dbReference>
<keyword evidence="2" id="KW-0328">Glycosyltransferase</keyword>
<organism evidence="5 6">
    <name type="scientific">Amycolatopsis japonica</name>
    <dbReference type="NCBI Taxonomy" id="208439"/>
    <lineage>
        <taxon>Bacteria</taxon>
        <taxon>Bacillati</taxon>
        <taxon>Actinomycetota</taxon>
        <taxon>Actinomycetes</taxon>
        <taxon>Pseudonocardiales</taxon>
        <taxon>Pseudonocardiaceae</taxon>
        <taxon>Amycolatopsis</taxon>
        <taxon>Amycolatopsis japonica group</taxon>
    </lineage>
</organism>
<dbReference type="AlphaFoldDB" id="A0A075UTL8"/>
<dbReference type="PANTHER" id="PTHR43685:SF5">
    <property type="entry name" value="GLYCOSYLTRANSFERASE EPSE-RELATED"/>
    <property type="match status" value="1"/>
</dbReference>
<dbReference type="eggNOG" id="COG1216">
    <property type="taxonomic scope" value="Bacteria"/>
</dbReference>
<evidence type="ECO:0000259" key="4">
    <source>
        <dbReference type="Pfam" id="PF00535"/>
    </source>
</evidence>
<reference evidence="5 6" key="1">
    <citation type="journal article" date="2014" name="J. Biotechnol.">
        <title>Complete genome sequence of the actinobacterium Amycolatopsis japonica MG417-CF17(T) (=DSM 44213T) producing (S,S)-N,N'-ethylenediaminedisuccinic acid.</title>
        <authorList>
            <person name="Stegmann E."/>
            <person name="Albersmeier A."/>
            <person name="Spohn M."/>
            <person name="Gert H."/>
            <person name="Weber T."/>
            <person name="Wohlleben W."/>
            <person name="Kalinowski J."/>
            <person name="Ruckert C."/>
        </authorList>
    </citation>
    <scope>NUCLEOTIDE SEQUENCE [LARGE SCALE GENOMIC DNA]</scope>
    <source>
        <strain evidence="6">MG417-CF17 (DSM 44213)</strain>
    </source>
</reference>
<dbReference type="KEGG" id="aja:AJAP_23400"/>
<name>A0A075UTL8_9PSEU</name>
<dbReference type="Proteomes" id="UP000028492">
    <property type="component" value="Chromosome"/>
</dbReference>
<keyword evidence="3 5" id="KW-0808">Transferase</keyword>
<protein>
    <submittedName>
        <fullName evidence="5">Putative glycosyltransferase</fullName>
    </submittedName>
</protein>
<evidence type="ECO:0000256" key="2">
    <source>
        <dbReference type="ARBA" id="ARBA00022676"/>
    </source>
</evidence>